<dbReference type="CDD" id="cd07029">
    <property type="entry name" value="RNAP_I_III_AC19"/>
    <property type="match status" value="1"/>
</dbReference>
<keyword evidence="3" id="KW-0804">Transcription</keyword>
<dbReference type="HAMAP" id="MF_00261">
    <property type="entry name" value="RNApol_arch_Rpo11"/>
    <property type="match status" value="1"/>
</dbReference>
<organism evidence="8 9">
    <name type="scientific">Phycomyces blakesleeanus</name>
    <dbReference type="NCBI Taxonomy" id="4837"/>
    <lineage>
        <taxon>Eukaryota</taxon>
        <taxon>Fungi</taxon>
        <taxon>Fungi incertae sedis</taxon>
        <taxon>Mucoromycota</taxon>
        <taxon>Mucoromycotina</taxon>
        <taxon>Mucoromycetes</taxon>
        <taxon>Mucorales</taxon>
        <taxon>Phycomycetaceae</taxon>
        <taxon>Phycomyces</taxon>
    </lineage>
</organism>
<feature type="region of interest" description="Disordered" evidence="6">
    <location>
        <begin position="1"/>
        <end position="46"/>
    </location>
</feature>
<dbReference type="Gene3D" id="3.30.1360.10">
    <property type="entry name" value="RNA polymerase, RBP11-like subunit"/>
    <property type="match status" value="1"/>
</dbReference>
<sequence>MAPVKKDDSPPQSPVEEHEDMVEEDVDAEEENSDEEMEEDNDMIANADKVEIVSASSDQTAMTFCFKEEDHTIGNSLRHMINKNPEVDLCGYSIPHPSEAKLHLRIQTTNRTTAIDALKKGLEDLTDMCDHIFKTYEDELAKKDYEVWEEIS</sequence>
<dbReference type="PROSITE" id="PS01154">
    <property type="entry name" value="RNA_POL_L_13KD"/>
    <property type="match status" value="1"/>
</dbReference>
<feature type="compositionally biased region" description="Acidic residues" evidence="6">
    <location>
        <begin position="17"/>
        <end position="42"/>
    </location>
</feature>
<evidence type="ECO:0000259" key="7">
    <source>
        <dbReference type="Pfam" id="PF13656"/>
    </source>
</evidence>
<dbReference type="InterPro" id="IPR033898">
    <property type="entry name" value="RNAP_AC19"/>
</dbReference>
<comment type="similarity">
    <text evidence="5">Belongs to the archaeal Rpo11/eukaryotic RPB11/RPC19 RNA polymerase subunit family.</text>
</comment>
<dbReference type="SUPFAM" id="SSF55257">
    <property type="entry name" value="RBP11-like subunits of RNA polymerase"/>
    <property type="match status" value="1"/>
</dbReference>
<name>A0ABR3ARN3_PHYBL</name>
<dbReference type="PANTHER" id="PTHR13946:SF28">
    <property type="entry name" value="DNA-DIRECTED RNA POLYMERASES I AND III SUBUNIT RPAC2"/>
    <property type="match status" value="1"/>
</dbReference>
<dbReference type="Pfam" id="PF13656">
    <property type="entry name" value="RNA_pol_L_2"/>
    <property type="match status" value="1"/>
</dbReference>
<evidence type="ECO:0000256" key="6">
    <source>
        <dbReference type="SAM" id="MobiDB-lite"/>
    </source>
</evidence>
<protein>
    <submittedName>
        <fullName evidence="8">DNA-directed RNA polymerase</fullName>
    </submittedName>
</protein>
<evidence type="ECO:0000256" key="5">
    <source>
        <dbReference type="ARBA" id="ARBA00025751"/>
    </source>
</evidence>
<dbReference type="PANTHER" id="PTHR13946">
    <property type="entry name" value="DNA-DIRECTED RNA POLYMERASE I,II,III"/>
    <property type="match status" value="1"/>
</dbReference>
<evidence type="ECO:0000256" key="4">
    <source>
        <dbReference type="ARBA" id="ARBA00023242"/>
    </source>
</evidence>
<keyword evidence="2 8" id="KW-0240">DNA-directed RNA polymerase</keyword>
<proteinExistence type="inferred from homology"/>
<comment type="caution">
    <text evidence="8">The sequence shown here is derived from an EMBL/GenBank/DDBJ whole genome shotgun (WGS) entry which is preliminary data.</text>
</comment>
<dbReference type="InterPro" id="IPR009025">
    <property type="entry name" value="RBP11-like_dimer"/>
</dbReference>
<dbReference type="InterPro" id="IPR036603">
    <property type="entry name" value="RBP11-like"/>
</dbReference>
<comment type="subcellular location">
    <subcellularLocation>
        <location evidence="1">Nucleus</location>
    </subcellularLocation>
</comment>
<evidence type="ECO:0000313" key="9">
    <source>
        <dbReference type="Proteomes" id="UP001448207"/>
    </source>
</evidence>
<feature type="domain" description="DNA-directed RNA polymerase RBP11-like dimerisation" evidence="7">
    <location>
        <begin position="61"/>
        <end position="132"/>
    </location>
</feature>
<evidence type="ECO:0000256" key="3">
    <source>
        <dbReference type="ARBA" id="ARBA00023163"/>
    </source>
</evidence>
<keyword evidence="4" id="KW-0539">Nucleus</keyword>
<dbReference type="GO" id="GO:0000428">
    <property type="term" value="C:DNA-directed RNA polymerase complex"/>
    <property type="evidence" value="ECO:0007669"/>
    <property type="project" value="UniProtKB-KW"/>
</dbReference>
<gene>
    <name evidence="8" type="ORF">J3Q64DRAFT_1645389</name>
</gene>
<reference evidence="8 9" key="1">
    <citation type="submission" date="2024-04" db="EMBL/GenBank/DDBJ databases">
        <title>Symmetric and asymmetric DNA N6-adenine methylation regulates different biological responses in Mucorales.</title>
        <authorList>
            <consortium name="Lawrence Berkeley National Laboratory"/>
            <person name="Lax C."/>
            <person name="Mondo S.J."/>
            <person name="Osorio-Concepcion M."/>
            <person name="Muszewska A."/>
            <person name="Corrochano-Luque M."/>
            <person name="Gutierrez G."/>
            <person name="Riley R."/>
            <person name="Lipzen A."/>
            <person name="Guo J."/>
            <person name="Hundley H."/>
            <person name="Amirebrahimi M."/>
            <person name="Ng V."/>
            <person name="Lorenzo-Gutierrez D."/>
            <person name="Binder U."/>
            <person name="Yang J."/>
            <person name="Song Y."/>
            <person name="Canovas D."/>
            <person name="Navarro E."/>
            <person name="Freitag M."/>
            <person name="Gabaldon T."/>
            <person name="Grigoriev I.V."/>
            <person name="Corrochano L.M."/>
            <person name="Nicolas F.E."/>
            <person name="Garre V."/>
        </authorList>
    </citation>
    <scope>NUCLEOTIDE SEQUENCE [LARGE SCALE GENOMIC DNA]</scope>
    <source>
        <strain evidence="8 9">L51</strain>
    </source>
</reference>
<accession>A0ABR3ARN3</accession>
<evidence type="ECO:0000256" key="1">
    <source>
        <dbReference type="ARBA" id="ARBA00004123"/>
    </source>
</evidence>
<dbReference type="InterPro" id="IPR008193">
    <property type="entry name" value="RNA_pol_Rpb11_13-16kDa_CS"/>
</dbReference>
<keyword evidence="9" id="KW-1185">Reference proteome</keyword>
<dbReference type="EMBL" id="JBCLYO010000023">
    <property type="protein sequence ID" value="KAL0079203.1"/>
    <property type="molecule type" value="Genomic_DNA"/>
</dbReference>
<evidence type="ECO:0000256" key="2">
    <source>
        <dbReference type="ARBA" id="ARBA00022478"/>
    </source>
</evidence>
<dbReference type="Proteomes" id="UP001448207">
    <property type="component" value="Unassembled WGS sequence"/>
</dbReference>
<dbReference type="InterPro" id="IPR022905">
    <property type="entry name" value="Rpo11-like"/>
</dbReference>
<evidence type="ECO:0000313" key="8">
    <source>
        <dbReference type="EMBL" id="KAL0079203.1"/>
    </source>
</evidence>